<dbReference type="SUPFAM" id="SSF143985">
    <property type="entry name" value="L,D-transpeptidase pre-catalytic domain-like"/>
    <property type="match status" value="1"/>
</dbReference>
<evidence type="ECO:0000256" key="2">
    <source>
        <dbReference type="ARBA" id="ARBA00022679"/>
    </source>
</evidence>
<feature type="active site" description="Nucleophile" evidence="6">
    <location>
        <position position="484"/>
    </location>
</feature>
<gene>
    <name evidence="10" type="ORF">AMURIS_05220</name>
</gene>
<keyword evidence="2" id="KW-0808">Transferase</keyword>
<feature type="compositionally biased region" description="Pro residues" evidence="7">
    <location>
        <begin position="544"/>
        <end position="558"/>
    </location>
</feature>
<evidence type="ECO:0000256" key="1">
    <source>
        <dbReference type="ARBA" id="ARBA00004752"/>
    </source>
</evidence>
<dbReference type="InterPro" id="IPR038063">
    <property type="entry name" value="Transpep_catalytic_dom"/>
</dbReference>
<feature type="transmembrane region" description="Helical" evidence="8">
    <location>
        <begin position="41"/>
        <end position="61"/>
    </location>
</feature>
<dbReference type="PANTHER" id="PTHR30582">
    <property type="entry name" value="L,D-TRANSPEPTIDASE"/>
    <property type="match status" value="1"/>
</dbReference>
<dbReference type="InterPro" id="IPR005490">
    <property type="entry name" value="LD_TPept_cat_dom"/>
</dbReference>
<evidence type="ECO:0000256" key="3">
    <source>
        <dbReference type="ARBA" id="ARBA00022960"/>
    </source>
</evidence>
<evidence type="ECO:0000256" key="6">
    <source>
        <dbReference type="PROSITE-ProRule" id="PRU01373"/>
    </source>
</evidence>
<dbReference type="Proteomes" id="UP000236311">
    <property type="component" value="Unassembled WGS sequence"/>
</dbReference>
<keyword evidence="3 6" id="KW-0133">Cell shape</keyword>
<name>A0A2K4ZPQ4_9FIRM</name>
<keyword evidence="11" id="KW-1185">Reference proteome</keyword>
<dbReference type="Pfam" id="PF03734">
    <property type="entry name" value="YkuD"/>
    <property type="match status" value="1"/>
</dbReference>
<keyword evidence="5 6" id="KW-0961">Cell wall biogenesis/degradation</keyword>
<evidence type="ECO:0000256" key="7">
    <source>
        <dbReference type="SAM" id="MobiDB-lite"/>
    </source>
</evidence>
<sequence>MKEKKQNKEEKKEEKDSKENAGKVAEEKAGEKVPEKRKKRYIIIALGIAFILLVVAAVVVYCKGAAYYQTHFLPNTSINGIDCSNMEAREAAILLDAPIQNYSLKITGRNYKTGESGALIGEINSENIQLTYGNSEEAVKMLLEQQNAYEWIWAYVGNGQASSLERNIVFDEDILESIVTSWDACKKRNMLKAKDAYISQEPGLDGYYEVVPETVGTELDVNAVIHLAAEGIREKKDSIDLEEQGCYEEAFIRQDDRRLTSVVDKVNRWLSTSITYDWNGTEVILDREKLTEWITMQDGEPVLDEEKVAKFVKEQAAEYDTYGKKKKFVTTLGTELTLSSRNYGWKTDTETETEELIRLIYKGSTGTREPTYSITAMQKGTNDIGNSYVEADLSNQHLYLYQDGNIVLETDFVSGTMVSTYDCVTPEGIFGLTYKTRNAVLKGATYRTPVSYWMPFYGNYGMHDASWRGAFGGQIFMTSGSHGCINLPPDMAGQIYQYVSEGFPVICYYYGGAPYIGIQAPPASETVVPEEGGEQGAGEEGPAEQPPAETPVEQPPAEAPVETPVEQPPAEAPVETPVEQPPAEAPVETPAEQPPAETPVETPAEQPSAEATVE</sequence>
<comment type="pathway">
    <text evidence="1 6">Cell wall biogenesis; peptidoglycan biosynthesis.</text>
</comment>
<dbReference type="GO" id="GO:0071972">
    <property type="term" value="F:peptidoglycan L,D-transpeptidase activity"/>
    <property type="evidence" value="ECO:0007669"/>
    <property type="project" value="TreeGrafter"/>
</dbReference>
<dbReference type="GO" id="GO:0016740">
    <property type="term" value="F:transferase activity"/>
    <property type="evidence" value="ECO:0007669"/>
    <property type="project" value="UniProtKB-KW"/>
</dbReference>
<keyword evidence="8" id="KW-1133">Transmembrane helix</keyword>
<accession>A0A2K4ZPQ4</accession>
<dbReference type="InterPro" id="IPR038054">
    <property type="entry name" value="LD_TPept-like_central_sf"/>
</dbReference>
<dbReference type="PROSITE" id="PS52029">
    <property type="entry name" value="LD_TPASE"/>
    <property type="match status" value="1"/>
</dbReference>
<reference evidence="10 11" key="1">
    <citation type="submission" date="2018-01" db="EMBL/GenBank/DDBJ databases">
        <authorList>
            <person name="Gaut B.S."/>
            <person name="Morton B.R."/>
            <person name="Clegg M.T."/>
            <person name="Duvall M.R."/>
        </authorList>
    </citation>
    <scope>NUCLEOTIDE SEQUENCE [LARGE SCALE GENOMIC DNA]</scope>
    <source>
        <strain evidence="10">GP69</strain>
    </source>
</reference>
<dbReference type="GO" id="GO:0018104">
    <property type="term" value="P:peptidoglycan-protein cross-linking"/>
    <property type="evidence" value="ECO:0007669"/>
    <property type="project" value="TreeGrafter"/>
</dbReference>
<feature type="region of interest" description="Disordered" evidence="7">
    <location>
        <begin position="524"/>
        <end position="614"/>
    </location>
</feature>
<feature type="region of interest" description="Disordered" evidence="7">
    <location>
        <begin position="1"/>
        <end position="30"/>
    </location>
</feature>
<feature type="domain" description="L,D-TPase catalytic" evidence="9">
    <location>
        <begin position="387"/>
        <end position="508"/>
    </location>
</feature>
<dbReference type="EMBL" id="OFSM01000051">
    <property type="protein sequence ID" value="SOY32461.1"/>
    <property type="molecule type" value="Genomic_DNA"/>
</dbReference>
<protein>
    <submittedName>
        <fullName evidence="10">Peptidoglycan binding domain protein</fullName>
    </submittedName>
</protein>
<evidence type="ECO:0000259" key="9">
    <source>
        <dbReference type="PROSITE" id="PS52029"/>
    </source>
</evidence>
<keyword evidence="4 6" id="KW-0573">Peptidoglycan synthesis</keyword>
<dbReference type="GO" id="GO:0008360">
    <property type="term" value="P:regulation of cell shape"/>
    <property type="evidence" value="ECO:0007669"/>
    <property type="project" value="UniProtKB-UniRule"/>
</dbReference>
<organism evidence="10 11">
    <name type="scientific">Acetatifactor muris</name>
    <dbReference type="NCBI Taxonomy" id="879566"/>
    <lineage>
        <taxon>Bacteria</taxon>
        <taxon>Bacillati</taxon>
        <taxon>Bacillota</taxon>
        <taxon>Clostridia</taxon>
        <taxon>Lachnospirales</taxon>
        <taxon>Lachnospiraceae</taxon>
        <taxon>Acetatifactor</taxon>
    </lineage>
</organism>
<dbReference type="Pfam" id="PF12229">
    <property type="entry name" value="PG_binding_4"/>
    <property type="match status" value="1"/>
</dbReference>
<dbReference type="CDD" id="cd16913">
    <property type="entry name" value="YkuD_like"/>
    <property type="match status" value="1"/>
</dbReference>
<evidence type="ECO:0000256" key="8">
    <source>
        <dbReference type="SAM" id="Phobius"/>
    </source>
</evidence>
<evidence type="ECO:0000313" key="10">
    <source>
        <dbReference type="EMBL" id="SOY32461.1"/>
    </source>
</evidence>
<dbReference type="GO" id="GO:0005576">
    <property type="term" value="C:extracellular region"/>
    <property type="evidence" value="ECO:0007669"/>
    <property type="project" value="TreeGrafter"/>
</dbReference>
<evidence type="ECO:0000256" key="5">
    <source>
        <dbReference type="ARBA" id="ARBA00023316"/>
    </source>
</evidence>
<keyword evidence="8" id="KW-0812">Transmembrane</keyword>
<feature type="active site" description="Proton donor/acceptor" evidence="6">
    <location>
        <position position="463"/>
    </location>
</feature>
<dbReference type="Gene3D" id="2.40.440.10">
    <property type="entry name" value="L,D-transpeptidase catalytic domain-like"/>
    <property type="match status" value="1"/>
</dbReference>
<dbReference type="InterPro" id="IPR022029">
    <property type="entry name" value="YoaR-like_PG-bd"/>
</dbReference>
<dbReference type="PANTHER" id="PTHR30582:SF33">
    <property type="entry name" value="EXPORTED PROTEIN"/>
    <property type="match status" value="1"/>
</dbReference>
<feature type="compositionally biased region" description="Low complexity" evidence="7">
    <location>
        <begin position="598"/>
        <end position="607"/>
    </location>
</feature>
<keyword evidence="8" id="KW-0472">Membrane</keyword>
<dbReference type="AlphaFoldDB" id="A0A2K4ZPQ4"/>
<proteinExistence type="predicted"/>
<dbReference type="GO" id="GO:0071555">
    <property type="term" value="P:cell wall organization"/>
    <property type="evidence" value="ECO:0007669"/>
    <property type="project" value="UniProtKB-UniRule"/>
</dbReference>
<dbReference type="Gene3D" id="3.10.20.800">
    <property type="match status" value="1"/>
</dbReference>
<evidence type="ECO:0000313" key="11">
    <source>
        <dbReference type="Proteomes" id="UP000236311"/>
    </source>
</evidence>
<dbReference type="UniPathway" id="UPA00219"/>
<dbReference type="InterPro" id="IPR050979">
    <property type="entry name" value="LD-transpeptidase"/>
</dbReference>
<dbReference type="SUPFAM" id="SSF141523">
    <property type="entry name" value="L,D-transpeptidase catalytic domain-like"/>
    <property type="match status" value="1"/>
</dbReference>
<dbReference type="OrthoDB" id="3176960at2"/>
<evidence type="ECO:0000256" key="4">
    <source>
        <dbReference type="ARBA" id="ARBA00022984"/>
    </source>
</evidence>
<dbReference type="RefSeq" id="WP_103242404.1">
    <property type="nucleotide sequence ID" value="NZ_JANJZD010000056.1"/>
</dbReference>